<reference evidence="1 2" key="1">
    <citation type="submission" date="2019-01" db="EMBL/GenBank/DDBJ databases">
        <title>PMF-metabolizing Aryl O-demethylase.</title>
        <authorList>
            <person name="Kim M."/>
        </authorList>
    </citation>
    <scope>NUCLEOTIDE SEQUENCE [LARGE SCALE GENOMIC DNA]</scope>
    <source>
        <strain evidence="1 2">PMF1</strain>
    </source>
</reference>
<dbReference type="KEGG" id="bpro:PMF13cell1_00682"/>
<proteinExistence type="predicted"/>
<dbReference type="Proteomes" id="UP000289794">
    <property type="component" value="Chromosome"/>
</dbReference>
<gene>
    <name evidence="1" type="ORF">PMF13cell1_00682</name>
</gene>
<sequence>MLTEKPTPEQIKEWKNIYEQYKDKLKPNKKTGREVIEYLLSHYSLTPANDDRIKQVISLNVLSNEYMKKKLPAGMAPDPVAYYLNDKEKQTLIGIDLTTGYYLVEGSPALYDEICAFQGLDEQDIKNYACVAQYVNCLKNRKLS</sequence>
<dbReference type="AlphaFoldDB" id="A0A4P6LT93"/>
<dbReference type="EMBL" id="CP035945">
    <property type="protein sequence ID" value="QBE95179.1"/>
    <property type="molecule type" value="Genomic_DNA"/>
</dbReference>
<protein>
    <submittedName>
        <fullName evidence="1">Uncharacterized protein</fullName>
    </submittedName>
</protein>
<organism evidence="1 2">
    <name type="scientific">Blautia producta</name>
    <dbReference type="NCBI Taxonomy" id="33035"/>
    <lineage>
        <taxon>Bacteria</taxon>
        <taxon>Bacillati</taxon>
        <taxon>Bacillota</taxon>
        <taxon>Clostridia</taxon>
        <taxon>Lachnospirales</taxon>
        <taxon>Lachnospiraceae</taxon>
        <taxon>Blautia</taxon>
    </lineage>
</organism>
<accession>A0A4P6LT93</accession>
<name>A0A4P6LT93_9FIRM</name>
<evidence type="ECO:0000313" key="1">
    <source>
        <dbReference type="EMBL" id="QBE95179.1"/>
    </source>
</evidence>
<evidence type="ECO:0000313" key="2">
    <source>
        <dbReference type="Proteomes" id="UP000289794"/>
    </source>
</evidence>
<dbReference type="RefSeq" id="WP_130179808.1">
    <property type="nucleotide sequence ID" value="NZ_CP035945.1"/>
</dbReference>